<name>A0A0F9CH13_9ZZZZ</name>
<reference evidence="1" key="1">
    <citation type="journal article" date="2015" name="Nature">
        <title>Complex archaea that bridge the gap between prokaryotes and eukaryotes.</title>
        <authorList>
            <person name="Spang A."/>
            <person name="Saw J.H."/>
            <person name="Jorgensen S.L."/>
            <person name="Zaremba-Niedzwiedzka K."/>
            <person name="Martijn J."/>
            <person name="Lind A.E."/>
            <person name="van Eijk R."/>
            <person name="Schleper C."/>
            <person name="Guy L."/>
            <person name="Ettema T.J."/>
        </authorList>
    </citation>
    <scope>NUCLEOTIDE SEQUENCE</scope>
</reference>
<dbReference type="AlphaFoldDB" id="A0A0F9CH13"/>
<accession>A0A0F9CH13</accession>
<organism evidence="1">
    <name type="scientific">marine sediment metagenome</name>
    <dbReference type="NCBI Taxonomy" id="412755"/>
    <lineage>
        <taxon>unclassified sequences</taxon>
        <taxon>metagenomes</taxon>
        <taxon>ecological metagenomes</taxon>
    </lineage>
</organism>
<gene>
    <name evidence="1" type="ORF">LCGC14_2667350</name>
</gene>
<feature type="non-terminal residue" evidence="1">
    <location>
        <position position="1"/>
    </location>
</feature>
<comment type="caution">
    <text evidence="1">The sequence shown here is derived from an EMBL/GenBank/DDBJ whole genome shotgun (WGS) entry which is preliminary data.</text>
</comment>
<evidence type="ECO:0000313" key="1">
    <source>
        <dbReference type="EMBL" id="KKK95981.1"/>
    </source>
</evidence>
<sequence>ELYDNWNELEHTNSNPNGTRSGSAGEIIWYETVFKDQQFIALNIDGALHWWAVEFTDIL</sequence>
<protein>
    <submittedName>
        <fullName evidence="1">Uncharacterized protein</fullName>
    </submittedName>
</protein>
<dbReference type="EMBL" id="LAZR01046678">
    <property type="protein sequence ID" value="KKK95981.1"/>
    <property type="molecule type" value="Genomic_DNA"/>
</dbReference>
<proteinExistence type="predicted"/>